<dbReference type="OrthoDB" id="9134286at2"/>
<comment type="caution">
    <text evidence="1">The sequence shown here is derived from an EMBL/GenBank/DDBJ whole genome shotgun (WGS) entry which is preliminary data.</text>
</comment>
<dbReference type="RefSeq" id="WP_036655306.1">
    <property type="nucleotide sequence ID" value="NZ_JQCR01000003.1"/>
</dbReference>
<proteinExistence type="predicted"/>
<dbReference type="InterPro" id="IPR035901">
    <property type="entry name" value="GIY-YIG_endonuc_sf"/>
</dbReference>
<name>A0A098M4J1_9BACL</name>
<organism evidence="1 2">
    <name type="scientific">Paenibacillus wynnii</name>
    <dbReference type="NCBI Taxonomy" id="268407"/>
    <lineage>
        <taxon>Bacteria</taxon>
        <taxon>Bacillati</taxon>
        <taxon>Bacillota</taxon>
        <taxon>Bacilli</taxon>
        <taxon>Bacillales</taxon>
        <taxon>Paenibacillaceae</taxon>
        <taxon>Paenibacillus</taxon>
    </lineage>
</organism>
<evidence type="ECO:0000313" key="1">
    <source>
        <dbReference type="EMBL" id="KGE16943.1"/>
    </source>
</evidence>
<protein>
    <submittedName>
        <fullName evidence="1">Uncharacterized protein</fullName>
    </submittedName>
</protein>
<dbReference type="Proteomes" id="UP000029734">
    <property type="component" value="Unassembled WGS sequence"/>
</dbReference>
<accession>A0A098M4J1</accession>
<sequence>MEKSRRKELSYNYVHSHREMGVYRLLNTLNGKSFVGSAMNLNGVWNKHIFTLDLGGHMNKELQNDWKRYGKDAFRYEVLELIKPQEDFVLDASDLEKYKKVLPDLEEKWMEKLSPYGEQGYHKLR</sequence>
<dbReference type="STRING" id="268407.PWYN_19920"/>
<dbReference type="CDD" id="cd10451">
    <property type="entry name" value="GIY-YIG_LuxR_like"/>
    <property type="match status" value="1"/>
</dbReference>
<evidence type="ECO:0000313" key="2">
    <source>
        <dbReference type="Proteomes" id="UP000029734"/>
    </source>
</evidence>
<reference evidence="1 2" key="1">
    <citation type="submission" date="2014-08" db="EMBL/GenBank/DDBJ databases">
        <authorList>
            <person name="den Bakker H.C."/>
        </authorList>
    </citation>
    <scope>NUCLEOTIDE SEQUENCE [LARGE SCALE GENOMIC DNA]</scope>
    <source>
        <strain evidence="1 2">DSM 18334</strain>
    </source>
</reference>
<dbReference type="EMBL" id="JQCR01000003">
    <property type="protein sequence ID" value="KGE16943.1"/>
    <property type="molecule type" value="Genomic_DNA"/>
</dbReference>
<dbReference type="AlphaFoldDB" id="A0A098M4J1"/>
<reference evidence="1 2" key="2">
    <citation type="submission" date="2014-10" db="EMBL/GenBank/DDBJ databases">
        <title>Comparative genomics of the Paenibacillus odorifer group.</title>
        <authorList>
            <person name="Tsai Y.-C."/>
            <person name="Martin N."/>
            <person name="Korlach J."/>
            <person name="Wiedmann M."/>
        </authorList>
    </citation>
    <scope>NUCLEOTIDE SEQUENCE [LARGE SCALE GENOMIC DNA]</scope>
    <source>
        <strain evidence="1 2">DSM 18334</strain>
    </source>
</reference>
<keyword evidence="2" id="KW-1185">Reference proteome</keyword>
<dbReference type="eggNOG" id="COG3860">
    <property type="taxonomic scope" value="Bacteria"/>
</dbReference>
<gene>
    <name evidence="1" type="ORF">PWYN_19920</name>
</gene>
<dbReference type="Gene3D" id="3.40.1440.10">
    <property type="entry name" value="GIY-YIG endonuclease"/>
    <property type="match status" value="1"/>
</dbReference>
<dbReference type="SUPFAM" id="SSF82771">
    <property type="entry name" value="GIY-YIG endonuclease"/>
    <property type="match status" value="1"/>
</dbReference>